<name>A0A9X9JMV0_9CAUD</name>
<organism evidence="1 2">
    <name type="scientific">Xanthomonas phage vB_Xar_IVIA-DoCa4</name>
    <dbReference type="NCBI Taxonomy" id="2975531"/>
    <lineage>
        <taxon>Viruses</taxon>
        <taxon>Duplodnaviria</taxon>
        <taxon>Heunggongvirae</taxon>
        <taxon>Uroviricota</taxon>
        <taxon>Caudoviricetes</taxon>
        <taxon>Autographivirales</taxon>
        <taxon>Autonotataviridae</taxon>
        <taxon>Gujervirinae</taxon>
        <taxon>Pradovirus</taxon>
        <taxon>Pradovirus IVIADoCa4</taxon>
    </lineage>
</organism>
<accession>A0A9X9JMV0</accession>
<reference evidence="1" key="1">
    <citation type="submission" date="2022-07" db="EMBL/GenBank/DDBJ databases">
        <title>Comparative analysis of new lytic phages for the biological control of phytopathogenic Xanthomonas spp.</title>
        <authorList>
            <person name="Domingo-Calap M.L."/>
            <person name="Bernabeu-Gimeno M."/>
            <person name="Aure C.M."/>
            <person name="Marco-Noales E."/>
            <person name="Domingo-Calap P."/>
        </authorList>
    </citation>
    <scope>NUCLEOTIDE SEQUENCE</scope>
</reference>
<proteinExistence type="predicted"/>
<dbReference type="EMBL" id="ON932078">
    <property type="protein sequence ID" value="UYA98628.1"/>
    <property type="molecule type" value="Genomic_DNA"/>
</dbReference>
<keyword evidence="2" id="KW-1185">Reference proteome</keyword>
<gene>
    <name evidence="1" type="ORF">IVIADoCa4_8</name>
</gene>
<sequence>MSRLPEKYGAAQVAFLLAGLVALRAEVENGFDGEANPHAVDDQGICWNVKERYIDKTEQFPADLLALHGHDHEATRDGLVVVWSELRDELFQSWPEFSGNRLYPVPGIGVAYSYSEDDYGDKYELSDSEYSSVDAEETFDNAGNMWEGEYGEGRVRLLSYMIYQLTK</sequence>
<dbReference type="Proteomes" id="UP001164571">
    <property type="component" value="Segment"/>
</dbReference>
<protein>
    <submittedName>
        <fullName evidence="1">Uncharacterized protein</fullName>
    </submittedName>
</protein>
<evidence type="ECO:0000313" key="1">
    <source>
        <dbReference type="EMBL" id="UYA98628.1"/>
    </source>
</evidence>
<evidence type="ECO:0000313" key="2">
    <source>
        <dbReference type="Proteomes" id="UP001164571"/>
    </source>
</evidence>